<reference evidence="1 2" key="1">
    <citation type="submission" date="2014-04" db="EMBL/GenBank/DDBJ databases">
        <authorList>
            <consortium name="DOE Joint Genome Institute"/>
            <person name="Kuo A."/>
            <person name="Kohler A."/>
            <person name="Costa M.D."/>
            <person name="Nagy L.G."/>
            <person name="Floudas D."/>
            <person name="Copeland A."/>
            <person name="Barry K.W."/>
            <person name="Cichocki N."/>
            <person name="Veneault-Fourrey C."/>
            <person name="LaButti K."/>
            <person name="Lindquist E.A."/>
            <person name="Lipzen A."/>
            <person name="Lundell T."/>
            <person name="Morin E."/>
            <person name="Murat C."/>
            <person name="Sun H."/>
            <person name="Tunlid A."/>
            <person name="Henrissat B."/>
            <person name="Grigoriev I.V."/>
            <person name="Hibbett D.S."/>
            <person name="Martin F."/>
            <person name="Nordberg H.P."/>
            <person name="Cantor M.N."/>
            <person name="Hua S.X."/>
        </authorList>
    </citation>
    <scope>NUCLEOTIDE SEQUENCE [LARGE SCALE GENOMIC DNA]</scope>
    <source>
        <strain evidence="1 2">441</strain>
    </source>
</reference>
<dbReference type="EMBL" id="KN833734">
    <property type="protein sequence ID" value="KIK22847.1"/>
    <property type="molecule type" value="Genomic_DNA"/>
</dbReference>
<dbReference type="Proteomes" id="UP000054018">
    <property type="component" value="Unassembled WGS sequence"/>
</dbReference>
<gene>
    <name evidence="1" type="ORF">PISMIDRAFT_651245</name>
</gene>
<evidence type="ECO:0000313" key="2">
    <source>
        <dbReference type="Proteomes" id="UP000054018"/>
    </source>
</evidence>
<dbReference type="AlphaFoldDB" id="A0A0C9ZK76"/>
<organism evidence="1 2">
    <name type="scientific">Pisolithus microcarpus 441</name>
    <dbReference type="NCBI Taxonomy" id="765257"/>
    <lineage>
        <taxon>Eukaryota</taxon>
        <taxon>Fungi</taxon>
        <taxon>Dikarya</taxon>
        <taxon>Basidiomycota</taxon>
        <taxon>Agaricomycotina</taxon>
        <taxon>Agaricomycetes</taxon>
        <taxon>Agaricomycetidae</taxon>
        <taxon>Boletales</taxon>
        <taxon>Sclerodermatineae</taxon>
        <taxon>Pisolithaceae</taxon>
        <taxon>Pisolithus</taxon>
    </lineage>
</organism>
<evidence type="ECO:0000313" key="1">
    <source>
        <dbReference type="EMBL" id="KIK22847.1"/>
    </source>
</evidence>
<dbReference type="OrthoDB" id="2641892at2759"/>
<proteinExistence type="predicted"/>
<feature type="non-terminal residue" evidence="1">
    <location>
        <position position="70"/>
    </location>
</feature>
<dbReference type="HOGENOM" id="CLU_200684_0_0_1"/>
<keyword evidence="2" id="KW-1185">Reference proteome</keyword>
<name>A0A0C9ZK76_9AGAM</name>
<accession>A0A0C9ZK76</accession>
<reference evidence="2" key="2">
    <citation type="submission" date="2015-01" db="EMBL/GenBank/DDBJ databases">
        <title>Evolutionary Origins and Diversification of the Mycorrhizal Mutualists.</title>
        <authorList>
            <consortium name="DOE Joint Genome Institute"/>
            <consortium name="Mycorrhizal Genomics Consortium"/>
            <person name="Kohler A."/>
            <person name="Kuo A."/>
            <person name="Nagy L.G."/>
            <person name="Floudas D."/>
            <person name="Copeland A."/>
            <person name="Barry K.W."/>
            <person name="Cichocki N."/>
            <person name="Veneault-Fourrey C."/>
            <person name="LaButti K."/>
            <person name="Lindquist E.A."/>
            <person name="Lipzen A."/>
            <person name="Lundell T."/>
            <person name="Morin E."/>
            <person name="Murat C."/>
            <person name="Riley R."/>
            <person name="Ohm R."/>
            <person name="Sun H."/>
            <person name="Tunlid A."/>
            <person name="Henrissat B."/>
            <person name="Grigoriev I.V."/>
            <person name="Hibbett D.S."/>
            <person name="Martin F."/>
        </authorList>
    </citation>
    <scope>NUCLEOTIDE SEQUENCE [LARGE SCALE GENOMIC DNA]</scope>
    <source>
        <strain evidence="2">441</strain>
    </source>
</reference>
<protein>
    <submittedName>
        <fullName evidence="1">Unplaced genomic scaffold scaffold_50, whole genome shotgun sequence</fullName>
    </submittedName>
</protein>
<sequence length="70" mass="7631">MNCGDGMASLVDAMYSEVLALQPNQPLADGYFLDRTILASRNAQVHEINSTILEAVQPQERVTYTSADSV</sequence>